<dbReference type="AlphaFoldDB" id="A0AA40CMZ4"/>
<feature type="region of interest" description="Disordered" evidence="1">
    <location>
        <begin position="49"/>
        <end position="72"/>
    </location>
</feature>
<dbReference type="EMBL" id="JAULSV010000005">
    <property type="protein sequence ID" value="KAK0644377.1"/>
    <property type="molecule type" value="Genomic_DNA"/>
</dbReference>
<proteinExistence type="predicted"/>
<evidence type="ECO:0000256" key="1">
    <source>
        <dbReference type="SAM" id="MobiDB-lite"/>
    </source>
</evidence>
<evidence type="ECO:0000313" key="2">
    <source>
        <dbReference type="EMBL" id="KAK0644377.1"/>
    </source>
</evidence>
<protein>
    <submittedName>
        <fullName evidence="2">Uncharacterized protein</fullName>
    </submittedName>
</protein>
<comment type="caution">
    <text evidence="2">The sequence shown here is derived from an EMBL/GenBank/DDBJ whole genome shotgun (WGS) entry which is preliminary data.</text>
</comment>
<keyword evidence="3" id="KW-1185">Reference proteome</keyword>
<gene>
    <name evidence="2" type="ORF">B0T16DRAFT_196204</name>
</gene>
<organism evidence="2 3">
    <name type="scientific">Cercophora newfieldiana</name>
    <dbReference type="NCBI Taxonomy" id="92897"/>
    <lineage>
        <taxon>Eukaryota</taxon>
        <taxon>Fungi</taxon>
        <taxon>Dikarya</taxon>
        <taxon>Ascomycota</taxon>
        <taxon>Pezizomycotina</taxon>
        <taxon>Sordariomycetes</taxon>
        <taxon>Sordariomycetidae</taxon>
        <taxon>Sordariales</taxon>
        <taxon>Lasiosphaeriaceae</taxon>
        <taxon>Cercophora</taxon>
    </lineage>
</organism>
<dbReference type="Proteomes" id="UP001174936">
    <property type="component" value="Unassembled WGS sequence"/>
</dbReference>
<accession>A0AA40CMZ4</accession>
<name>A0AA40CMZ4_9PEZI</name>
<evidence type="ECO:0000313" key="3">
    <source>
        <dbReference type="Proteomes" id="UP001174936"/>
    </source>
</evidence>
<reference evidence="2" key="1">
    <citation type="submission" date="2023-06" db="EMBL/GenBank/DDBJ databases">
        <title>Genome-scale phylogeny and comparative genomics of the fungal order Sordariales.</title>
        <authorList>
            <consortium name="Lawrence Berkeley National Laboratory"/>
            <person name="Hensen N."/>
            <person name="Bonometti L."/>
            <person name="Westerberg I."/>
            <person name="Brannstrom I.O."/>
            <person name="Guillou S."/>
            <person name="Cros-Aarteil S."/>
            <person name="Calhoun S."/>
            <person name="Haridas S."/>
            <person name="Kuo A."/>
            <person name="Mondo S."/>
            <person name="Pangilinan J."/>
            <person name="Riley R."/>
            <person name="Labutti K."/>
            <person name="Andreopoulos B."/>
            <person name="Lipzen A."/>
            <person name="Chen C."/>
            <person name="Yanf M."/>
            <person name="Daum C."/>
            <person name="Ng V."/>
            <person name="Clum A."/>
            <person name="Steindorff A."/>
            <person name="Ohm R."/>
            <person name="Martin F."/>
            <person name="Silar P."/>
            <person name="Natvig D."/>
            <person name="Lalanne C."/>
            <person name="Gautier V."/>
            <person name="Ament-Velasquez S.L."/>
            <person name="Kruys A."/>
            <person name="Hutchinson M.I."/>
            <person name="Powell A.J."/>
            <person name="Barry K."/>
            <person name="Miller A.N."/>
            <person name="Grigoriev I.V."/>
            <person name="Debuchy R."/>
            <person name="Gladieux P."/>
            <person name="Thoren M.H."/>
            <person name="Johannesson H."/>
        </authorList>
    </citation>
    <scope>NUCLEOTIDE SEQUENCE</scope>
    <source>
        <strain evidence="2">SMH2532-1</strain>
    </source>
</reference>
<sequence length="237" mass="26189">MGLSSSLIPNPDDDTVSICSEDADGDDFRLYNISGQGWIDAGDHAMELKPSSFKTPPGHDPKKVVPSSGPTNHGEDLPLVRHGDAPNCAHPYALRFETDTAFLITTCFPGLEAFYMIDYSIALHPEMKEVPLDRPHWFDNAGGVYIDVVEGDGRWVFDDSDPFRRSVFEFTHQLESTRGDWGIRRDLPDCRIGVMAYVKLDGLGRFSGLIDGAIGDSFNTMHTLSGEYQYSSGGVYC</sequence>